<keyword evidence="2" id="KW-1188">Viral release from host cell</keyword>
<dbReference type="PROSITE" id="PS51257">
    <property type="entry name" value="PROKAR_LIPOPROTEIN"/>
    <property type="match status" value="1"/>
</dbReference>
<comment type="caution">
    <text evidence="10">The sequence shown here is derived from an EMBL/GenBank/DDBJ whole genome shotgun (WGS) entry which is preliminary data.</text>
</comment>
<sequence length="70" mass="7381">MHKLRMMCCAASLLAAAGCVSQPTVQPIPSACPQPPEPPAWTMQEPSNSLQKLDATFSTSEPASSPTKQP</sequence>
<evidence type="ECO:0000256" key="6">
    <source>
        <dbReference type="ARBA" id="ARBA00023142"/>
    </source>
</evidence>
<evidence type="ECO:0000313" key="10">
    <source>
        <dbReference type="EMBL" id="ONN71747.1"/>
    </source>
</evidence>
<organism evidence="10 11">
    <name type="scientific">Pseudomonas oryzihabitans</name>
    <dbReference type="NCBI Taxonomy" id="47885"/>
    <lineage>
        <taxon>Bacteria</taxon>
        <taxon>Pseudomonadati</taxon>
        <taxon>Pseudomonadota</taxon>
        <taxon>Gammaproteobacteria</taxon>
        <taxon>Pseudomonadales</taxon>
        <taxon>Pseudomonadaceae</taxon>
        <taxon>Pseudomonas</taxon>
    </lineage>
</organism>
<keyword evidence="4" id="KW-0204">Cytolysis</keyword>
<evidence type="ECO:0000256" key="9">
    <source>
        <dbReference type="SAM" id="SignalP"/>
    </source>
</evidence>
<keyword evidence="7" id="KW-0449">Lipoprotein</keyword>
<keyword evidence="6" id="KW-0578">Host cell lysis by virus</keyword>
<proteinExistence type="predicted"/>
<feature type="compositionally biased region" description="Pro residues" evidence="8">
    <location>
        <begin position="30"/>
        <end position="39"/>
    </location>
</feature>
<evidence type="ECO:0000313" key="11">
    <source>
        <dbReference type="Proteomes" id="UP000189310"/>
    </source>
</evidence>
<comment type="subcellular location">
    <subcellularLocation>
        <location evidence="1">Membrane</location>
        <topology evidence="1">Lipid-anchor</topology>
    </subcellularLocation>
</comment>
<feature type="region of interest" description="Disordered" evidence="8">
    <location>
        <begin position="29"/>
        <end position="70"/>
    </location>
</feature>
<dbReference type="Pfam" id="PF06085">
    <property type="entry name" value="Rz1"/>
    <property type="match status" value="1"/>
</dbReference>
<evidence type="ECO:0000256" key="2">
    <source>
        <dbReference type="ARBA" id="ARBA00022612"/>
    </source>
</evidence>
<evidence type="ECO:0000256" key="3">
    <source>
        <dbReference type="ARBA" id="ARBA00022729"/>
    </source>
</evidence>
<keyword evidence="11" id="KW-1185">Reference proteome</keyword>
<feature type="signal peptide" evidence="9">
    <location>
        <begin position="1"/>
        <end position="17"/>
    </location>
</feature>
<keyword evidence="5" id="KW-0472">Membrane</keyword>
<evidence type="ECO:0000256" key="1">
    <source>
        <dbReference type="ARBA" id="ARBA00004635"/>
    </source>
</evidence>
<accession>A0ABX3IVW7</accession>
<gene>
    <name evidence="10" type="ORF">BVL52_08885</name>
</gene>
<evidence type="ECO:0000256" key="8">
    <source>
        <dbReference type="SAM" id="MobiDB-lite"/>
    </source>
</evidence>
<dbReference type="EMBL" id="MTLN01000004">
    <property type="protein sequence ID" value="ONN71747.1"/>
    <property type="molecule type" value="Genomic_DNA"/>
</dbReference>
<feature type="chain" id="PRO_5046679336" evidence="9">
    <location>
        <begin position="18"/>
        <end position="70"/>
    </location>
</feature>
<evidence type="ECO:0000256" key="4">
    <source>
        <dbReference type="ARBA" id="ARBA00022852"/>
    </source>
</evidence>
<evidence type="ECO:0000256" key="5">
    <source>
        <dbReference type="ARBA" id="ARBA00023136"/>
    </source>
</evidence>
<feature type="compositionally biased region" description="Polar residues" evidence="8">
    <location>
        <begin position="44"/>
        <end position="70"/>
    </location>
</feature>
<dbReference type="InterPro" id="IPR010346">
    <property type="entry name" value="O-spanin"/>
</dbReference>
<dbReference type="Proteomes" id="UP000189310">
    <property type="component" value="Unassembled WGS sequence"/>
</dbReference>
<protein>
    <submittedName>
        <fullName evidence="10">Uncharacterized protein</fullName>
    </submittedName>
</protein>
<name>A0ABX3IVW7_9PSED</name>
<reference evidence="10 11" key="1">
    <citation type="submission" date="2017-01" db="EMBL/GenBank/DDBJ databases">
        <title>Pseudomonas psychrotolerans genome sequencing and assembly.</title>
        <authorList>
            <person name="Vyas B."/>
            <person name="Mayilraj S."/>
        </authorList>
    </citation>
    <scope>NUCLEOTIDE SEQUENCE [LARGE SCALE GENOMIC DNA]</scope>
    <source>
        <strain evidence="10 11">SDS18</strain>
    </source>
</reference>
<evidence type="ECO:0000256" key="7">
    <source>
        <dbReference type="ARBA" id="ARBA00023288"/>
    </source>
</evidence>
<keyword evidence="3 9" id="KW-0732">Signal</keyword>